<comment type="caution">
    <text evidence="2">The sequence shown here is derived from an EMBL/GenBank/DDBJ whole genome shotgun (WGS) entry which is preliminary data.</text>
</comment>
<protein>
    <submittedName>
        <fullName evidence="2">Uncharacterized protein</fullName>
    </submittedName>
</protein>
<name>K8WWZ4_9GAMM</name>
<sequence>MIPFSFIFLIGYLYSYQNRVNRHFTVFSQQHVDISLSFKISQLIMIGVLYFIFGALVAIIAPSIGMIVAALGIISFCNALFLKNKILLGVSKANLIITPSIF</sequence>
<feature type="transmembrane region" description="Helical" evidence="1">
    <location>
        <begin position="43"/>
        <end position="60"/>
    </location>
</feature>
<dbReference type="RefSeq" id="WP_008912375.1">
    <property type="nucleotide sequence ID" value="NZ_KB233223.1"/>
</dbReference>
<dbReference type="OrthoDB" id="6455816at2"/>
<dbReference type="PATRIC" id="fig|1141662.3.peg.2410"/>
<proteinExistence type="predicted"/>
<dbReference type="AlphaFoldDB" id="K8WWZ4"/>
<evidence type="ECO:0000313" key="3">
    <source>
        <dbReference type="Proteomes" id="UP000009336"/>
    </source>
</evidence>
<accession>K8WWZ4</accession>
<gene>
    <name evidence="2" type="ORF">OOA_11893</name>
</gene>
<organism evidence="2 3">
    <name type="scientific">Providencia burhodogranariea DSM 19968</name>
    <dbReference type="NCBI Taxonomy" id="1141662"/>
    <lineage>
        <taxon>Bacteria</taxon>
        <taxon>Pseudomonadati</taxon>
        <taxon>Pseudomonadota</taxon>
        <taxon>Gammaproteobacteria</taxon>
        <taxon>Enterobacterales</taxon>
        <taxon>Morganellaceae</taxon>
        <taxon>Providencia</taxon>
    </lineage>
</organism>
<evidence type="ECO:0000313" key="2">
    <source>
        <dbReference type="EMBL" id="EKT60735.1"/>
    </source>
</evidence>
<dbReference type="Proteomes" id="UP000009336">
    <property type="component" value="Unassembled WGS sequence"/>
</dbReference>
<dbReference type="EMBL" id="AKKL01000032">
    <property type="protein sequence ID" value="EKT60735.1"/>
    <property type="molecule type" value="Genomic_DNA"/>
</dbReference>
<keyword evidence="1" id="KW-0472">Membrane</keyword>
<dbReference type="HOGENOM" id="CLU_2274893_0_0_6"/>
<keyword evidence="1" id="KW-1133">Transmembrane helix</keyword>
<reference evidence="2 3" key="1">
    <citation type="journal article" date="2012" name="BMC Genomics">
        <title>Comparative genomics of bacteria in the genus Providencia isolated from wild Drosophila melanogaster.</title>
        <authorList>
            <person name="Galac M.R."/>
            <person name="Lazzaro B.P."/>
        </authorList>
    </citation>
    <scope>NUCLEOTIDE SEQUENCE [LARGE SCALE GENOMIC DNA]</scope>
    <source>
        <strain evidence="2 3">DSM 19968</strain>
    </source>
</reference>
<keyword evidence="1" id="KW-0812">Transmembrane</keyword>
<evidence type="ECO:0000256" key="1">
    <source>
        <dbReference type="SAM" id="Phobius"/>
    </source>
</evidence>
<keyword evidence="3" id="KW-1185">Reference proteome</keyword>